<dbReference type="SUPFAM" id="SSF55785">
    <property type="entry name" value="PYP-like sensor domain (PAS domain)"/>
    <property type="match status" value="1"/>
</dbReference>
<dbReference type="GO" id="GO:0005886">
    <property type="term" value="C:plasma membrane"/>
    <property type="evidence" value="ECO:0007669"/>
    <property type="project" value="UniProtKB-SubCell"/>
</dbReference>
<keyword evidence="7" id="KW-0902">Two-component regulatory system</keyword>
<dbReference type="Gene3D" id="3.30.450.20">
    <property type="entry name" value="PAS domain"/>
    <property type="match status" value="1"/>
</dbReference>
<dbReference type="InterPro" id="IPR050736">
    <property type="entry name" value="Sensor_HK_Regulatory"/>
</dbReference>
<dbReference type="PANTHER" id="PTHR43711">
    <property type="entry name" value="TWO-COMPONENT HISTIDINE KINASE"/>
    <property type="match status" value="1"/>
</dbReference>
<organism evidence="10 11">
    <name type="scientific">Sinomonas humi</name>
    <dbReference type="NCBI Taxonomy" id="1338436"/>
    <lineage>
        <taxon>Bacteria</taxon>
        <taxon>Bacillati</taxon>
        <taxon>Actinomycetota</taxon>
        <taxon>Actinomycetes</taxon>
        <taxon>Micrococcales</taxon>
        <taxon>Micrococcaceae</taxon>
        <taxon>Sinomonas</taxon>
    </lineage>
</organism>
<dbReference type="EC" id="2.7.13.3" evidence="3"/>
<dbReference type="InterPro" id="IPR005467">
    <property type="entry name" value="His_kinase_dom"/>
</dbReference>
<dbReference type="EMBL" id="JTDL01000133">
    <property type="protein sequence ID" value="KHL02038.1"/>
    <property type="molecule type" value="Genomic_DNA"/>
</dbReference>
<dbReference type="Pfam" id="PF02518">
    <property type="entry name" value="HATPase_c"/>
    <property type="match status" value="1"/>
</dbReference>
<keyword evidence="8" id="KW-0472">Membrane</keyword>
<feature type="transmembrane region" description="Helical" evidence="8">
    <location>
        <begin position="124"/>
        <end position="144"/>
    </location>
</feature>
<dbReference type="SUPFAM" id="SSF55874">
    <property type="entry name" value="ATPase domain of HSP90 chaperone/DNA topoisomerase II/histidine kinase"/>
    <property type="match status" value="1"/>
</dbReference>
<comment type="subcellular location">
    <subcellularLocation>
        <location evidence="2">Cell membrane</location>
    </subcellularLocation>
</comment>
<feature type="transmembrane region" description="Helical" evidence="8">
    <location>
        <begin position="99"/>
        <end position="117"/>
    </location>
</feature>
<dbReference type="Gene3D" id="1.10.287.130">
    <property type="match status" value="1"/>
</dbReference>
<evidence type="ECO:0000256" key="6">
    <source>
        <dbReference type="ARBA" id="ARBA00022777"/>
    </source>
</evidence>
<evidence type="ECO:0000256" key="8">
    <source>
        <dbReference type="SAM" id="Phobius"/>
    </source>
</evidence>
<keyword evidence="4" id="KW-0597">Phosphoprotein</keyword>
<feature type="transmembrane region" description="Helical" evidence="8">
    <location>
        <begin position="48"/>
        <end position="69"/>
    </location>
</feature>
<protein>
    <recommendedName>
        <fullName evidence="3">histidine kinase</fullName>
        <ecNumber evidence="3">2.7.13.3</ecNumber>
    </recommendedName>
</protein>
<feature type="domain" description="Histidine kinase" evidence="9">
    <location>
        <begin position="327"/>
        <end position="542"/>
    </location>
</feature>
<feature type="transmembrane region" description="Helical" evidence="8">
    <location>
        <begin position="76"/>
        <end position="93"/>
    </location>
</feature>
<name>A0A0B2AJH1_9MICC</name>
<dbReference type="CDD" id="cd00082">
    <property type="entry name" value="HisKA"/>
    <property type="match status" value="1"/>
</dbReference>
<keyword evidence="6" id="KW-0418">Kinase</keyword>
<dbReference type="AlphaFoldDB" id="A0A0B2AJH1"/>
<reference evidence="10 11" key="1">
    <citation type="submission" date="2014-09" db="EMBL/GenBank/DDBJ databases">
        <title>Genome sequence of Sinomonas sp. MUSC 117.</title>
        <authorList>
            <person name="Lee L.-H."/>
        </authorList>
    </citation>
    <scope>NUCLEOTIDE SEQUENCE [LARGE SCALE GENOMIC DNA]</scope>
    <source>
        <strain evidence="10 11">MUSC 117</strain>
    </source>
</reference>
<dbReference type="InterPro" id="IPR035965">
    <property type="entry name" value="PAS-like_dom_sf"/>
</dbReference>
<evidence type="ECO:0000256" key="2">
    <source>
        <dbReference type="ARBA" id="ARBA00004236"/>
    </source>
</evidence>
<evidence type="ECO:0000256" key="7">
    <source>
        <dbReference type="ARBA" id="ARBA00023012"/>
    </source>
</evidence>
<keyword evidence="8" id="KW-0812">Transmembrane</keyword>
<proteinExistence type="predicted"/>
<accession>A0A0B2AJH1</accession>
<dbReference type="Pfam" id="PF08448">
    <property type="entry name" value="PAS_4"/>
    <property type="match status" value="1"/>
</dbReference>
<comment type="catalytic activity">
    <reaction evidence="1">
        <text>ATP + protein L-histidine = ADP + protein N-phospho-L-histidine.</text>
        <dbReference type="EC" id="2.7.13.3"/>
    </reaction>
</comment>
<evidence type="ECO:0000256" key="4">
    <source>
        <dbReference type="ARBA" id="ARBA00022553"/>
    </source>
</evidence>
<dbReference type="PROSITE" id="PS50109">
    <property type="entry name" value="HIS_KIN"/>
    <property type="match status" value="1"/>
</dbReference>
<comment type="caution">
    <text evidence="10">The sequence shown here is derived from an EMBL/GenBank/DDBJ whole genome shotgun (WGS) entry which is preliminary data.</text>
</comment>
<dbReference type="Gene3D" id="3.30.565.10">
    <property type="entry name" value="Histidine kinase-like ATPase, C-terminal domain"/>
    <property type="match status" value="1"/>
</dbReference>
<dbReference type="InterPro" id="IPR013656">
    <property type="entry name" value="PAS_4"/>
</dbReference>
<evidence type="ECO:0000256" key="5">
    <source>
        <dbReference type="ARBA" id="ARBA00022679"/>
    </source>
</evidence>
<dbReference type="SUPFAM" id="SSF47384">
    <property type="entry name" value="Homodimeric domain of signal transducing histidine kinase"/>
    <property type="match status" value="1"/>
</dbReference>
<evidence type="ECO:0000259" key="9">
    <source>
        <dbReference type="PROSITE" id="PS50109"/>
    </source>
</evidence>
<keyword evidence="11" id="KW-1185">Reference proteome</keyword>
<dbReference type="InterPro" id="IPR003594">
    <property type="entry name" value="HATPase_dom"/>
</dbReference>
<evidence type="ECO:0000313" key="11">
    <source>
        <dbReference type="Proteomes" id="UP000030982"/>
    </source>
</evidence>
<dbReference type="Pfam" id="PF00512">
    <property type="entry name" value="HisKA"/>
    <property type="match status" value="1"/>
</dbReference>
<evidence type="ECO:0000256" key="1">
    <source>
        <dbReference type="ARBA" id="ARBA00000085"/>
    </source>
</evidence>
<dbReference type="PANTHER" id="PTHR43711:SF1">
    <property type="entry name" value="HISTIDINE KINASE 1"/>
    <property type="match status" value="1"/>
</dbReference>
<keyword evidence="8" id="KW-1133">Transmembrane helix</keyword>
<gene>
    <name evidence="10" type="ORF">LK10_13875</name>
</gene>
<dbReference type="SMART" id="SM00387">
    <property type="entry name" value="HATPase_c"/>
    <property type="match status" value="1"/>
</dbReference>
<feature type="transmembrane region" description="Helical" evidence="8">
    <location>
        <begin position="21"/>
        <end position="42"/>
    </location>
</feature>
<dbReference type="PRINTS" id="PR00344">
    <property type="entry name" value="BCTRLSENSOR"/>
</dbReference>
<dbReference type="InterPro" id="IPR003661">
    <property type="entry name" value="HisK_dim/P_dom"/>
</dbReference>
<dbReference type="STRING" id="1338436.LK10_13875"/>
<sequence length="542" mass="57812">MLDVLVLAQNRFHDLGMRRKAVLSQLPLNVTLLLVTGVLVAVDPRTLSTRGFVAGQVIVLVLLGLCAAVPWQRLPGWAVLAIPLLDFVPLALIRPSVGGVISGLGLLAVFPVIWLSGSGYGPRLTVALSAFASLLMVWLPLLVLGAAEPHNLVSEIVVPFMLVAVAISIAVLTMSGLAQQRRAEELLARSETRQRLLDTVLDTVDVGVLVLDREGKDVFMNTKQRQLYLASVPPGAVEVDESELLLYRDGSEQLLPAEERPVNRALAGEQLSHEIFRLGRGPESRTVSISAREFEDATGERAGTVLACSDVTEVVAAVRARDSFLAAMSHEFRTPLTSLLGYAELLQDDPSLSPAALSDLQVMSRNARHLRKMVDDILAASIEGSTPDLPRVRLDLSRLVRQAAASAAPDAEARSIALTVEADGALPILGDGSGVVRILDNLVSNALKYSDEGTKVTLVAERDGEWAVCSVIDEGFGIAPGDLRRVFTRFQRGDAALRSGVPGTGLGLALAQEVAELLGGQLEVTSQLGVGSVFTLRLPLAD</sequence>
<dbReference type="InterPro" id="IPR004358">
    <property type="entry name" value="Sig_transdc_His_kin-like_C"/>
</dbReference>
<evidence type="ECO:0000256" key="3">
    <source>
        <dbReference type="ARBA" id="ARBA00012438"/>
    </source>
</evidence>
<dbReference type="InterPro" id="IPR036097">
    <property type="entry name" value="HisK_dim/P_sf"/>
</dbReference>
<feature type="transmembrane region" description="Helical" evidence="8">
    <location>
        <begin position="156"/>
        <end position="178"/>
    </location>
</feature>
<keyword evidence="5" id="KW-0808">Transferase</keyword>
<dbReference type="SMART" id="SM00388">
    <property type="entry name" value="HisKA"/>
    <property type="match status" value="1"/>
</dbReference>
<dbReference type="Proteomes" id="UP000030982">
    <property type="component" value="Unassembled WGS sequence"/>
</dbReference>
<dbReference type="FunFam" id="3.30.565.10:FF:000006">
    <property type="entry name" value="Sensor histidine kinase WalK"/>
    <property type="match status" value="1"/>
</dbReference>
<evidence type="ECO:0000313" key="10">
    <source>
        <dbReference type="EMBL" id="KHL02038.1"/>
    </source>
</evidence>
<dbReference type="InterPro" id="IPR036890">
    <property type="entry name" value="HATPase_C_sf"/>
</dbReference>
<dbReference type="GO" id="GO:0000155">
    <property type="term" value="F:phosphorelay sensor kinase activity"/>
    <property type="evidence" value="ECO:0007669"/>
    <property type="project" value="InterPro"/>
</dbReference>